<dbReference type="OrthoDB" id="462739at2759"/>
<dbReference type="EMBL" id="CAJNNV010017741">
    <property type="protein sequence ID" value="CAE8605355.1"/>
    <property type="molecule type" value="Genomic_DNA"/>
</dbReference>
<keyword evidence="3" id="KW-1185">Reference proteome</keyword>
<evidence type="ECO:0000256" key="1">
    <source>
        <dbReference type="SAM" id="MobiDB-lite"/>
    </source>
</evidence>
<name>A0A813EW23_POLGL</name>
<organism evidence="2 3">
    <name type="scientific">Polarella glacialis</name>
    <name type="common">Dinoflagellate</name>
    <dbReference type="NCBI Taxonomy" id="89957"/>
    <lineage>
        <taxon>Eukaryota</taxon>
        <taxon>Sar</taxon>
        <taxon>Alveolata</taxon>
        <taxon>Dinophyceae</taxon>
        <taxon>Suessiales</taxon>
        <taxon>Suessiaceae</taxon>
        <taxon>Polarella</taxon>
    </lineage>
</organism>
<reference evidence="2" key="1">
    <citation type="submission" date="2021-02" db="EMBL/GenBank/DDBJ databases">
        <authorList>
            <person name="Dougan E. K."/>
            <person name="Rhodes N."/>
            <person name="Thang M."/>
            <person name="Chan C."/>
        </authorList>
    </citation>
    <scope>NUCLEOTIDE SEQUENCE</scope>
</reference>
<proteinExistence type="predicted"/>
<sequence length="324" mass="36940">MAFSRPIRQNMAQRRSMSIACCLALATAGSSWWWAPASSFAVGAPAAQFVGSSGSQLAGGSGIELRREELPSPVAMRASGPVPFDTIQKLVPRGWKRSLMKRMPTSRLDTEEIMQRIVTVLLKNMEEKFRDAPMRTANLMKEVGLRGAQIKEKGYINDALYLLMGQKVIHKVKQNPIRWEIHEEYRKYGVPPVSWDKRKPWAMTHLLHFERTKVPKYGPIHGQYRPQDRQFLIEHNLPLTQIHDPFLRSDPFAVSDFRLRDPMPPKGSRRPPLEETLPRAPKDKDGNLVQMDQQSPRWVPREKPDKIVNARLRAEREAAGGLPA</sequence>
<dbReference type="AlphaFoldDB" id="A0A813EW23"/>
<dbReference type="Proteomes" id="UP000654075">
    <property type="component" value="Unassembled WGS sequence"/>
</dbReference>
<evidence type="ECO:0000313" key="2">
    <source>
        <dbReference type="EMBL" id="CAE8605355.1"/>
    </source>
</evidence>
<protein>
    <submittedName>
        <fullName evidence="2">Uncharacterized protein</fullName>
    </submittedName>
</protein>
<gene>
    <name evidence="2" type="ORF">PGLA1383_LOCUS23472</name>
</gene>
<comment type="caution">
    <text evidence="2">The sequence shown here is derived from an EMBL/GenBank/DDBJ whole genome shotgun (WGS) entry which is preliminary data.</text>
</comment>
<dbReference type="InterPro" id="IPR036388">
    <property type="entry name" value="WH-like_DNA-bd_sf"/>
</dbReference>
<feature type="region of interest" description="Disordered" evidence="1">
    <location>
        <begin position="257"/>
        <end position="304"/>
    </location>
</feature>
<feature type="compositionally biased region" description="Basic and acidic residues" evidence="1">
    <location>
        <begin position="271"/>
        <end position="286"/>
    </location>
</feature>
<accession>A0A813EW23</accession>
<dbReference type="Gene3D" id="1.10.10.10">
    <property type="entry name" value="Winged helix-like DNA-binding domain superfamily/Winged helix DNA-binding domain"/>
    <property type="match status" value="1"/>
</dbReference>
<evidence type="ECO:0000313" key="3">
    <source>
        <dbReference type="Proteomes" id="UP000654075"/>
    </source>
</evidence>